<dbReference type="Pfam" id="PF02195">
    <property type="entry name" value="ParB_N"/>
    <property type="match status" value="1"/>
</dbReference>
<feature type="region of interest" description="Disordered" evidence="1">
    <location>
        <begin position="191"/>
        <end position="219"/>
    </location>
</feature>
<name>A0A9Q9MK15_9ACTN</name>
<evidence type="ECO:0000256" key="1">
    <source>
        <dbReference type="SAM" id="MobiDB-lite"/>
    </source>
</evidence>
<dbReference type="EMBL" id="CP073767">
    <property type="protein sequence ID" value="UWZ57490.1"/>
    <property type="molecule type" value="Genomic_DNA"/>
</dbReference>
<proteinExistence type="predicted"/>
<feature type="domain" description="ParB-like N-terminal" evidence="2">
    <location>
        <begin position="1"/>
        <end position="85"/>
    </location>
</feature>
<evidence type="ECO:0000313" key="3">
    <source>
        <dbReference type="EMBL" id="UWZ57490.1"/>
    </source>
</evidence>
<dbReference type="KEGG" id="daur:Daura_15840"/>
<dbReference type="InterPro" id="IPR036086">
    <property type="entry name" value="ParB/Sulfiredoxin_sf"/>
</dbReference>
<evidence type="ECO:0000313" key="4">
    <source>
        <dbReference type="Proteomes" id="UP001058003"/>
    </source>
</evidence>
<dbReference type="InterPro" id="IPR003115">
    <property type="entry name" value="ParB_N"/>
</dbReference>
<sequence>MSVALDSLLAADTPRLRGVDEAHVQALAESPRRLPPILVEAATMRIIDGTHRVRAARLRGLAHIDAHLVEVPPDAAFVLAVRANVAHGLPLSPAERREAAARIIDSHPDWSDRTIAELSGLAARTVTAVRRRSGARPTTHRIGHDGRLRPVDAVDGRLRAALVLAERPTASLRDLALAAGVAPATARDVRRRLERGEDPVPPRLRSESRRGGAGPAAMAGQDLRKALDGLARDPSLRLTDSGRAVLRWIGVITALPDRWRTMLPSIPGECGDAAARVARAHALEWLRFAEQLERHCSVEAG</sequence>
<dbReference type="RefSeq" id="WP_033359288.1">
    <property type="nucleotide sequence ID" value="NZ_CP073767.1"/>
</dbReference>
<keyword evidence="4" id="KW-1185">Reference proteome</keyword>
<accession>A0A9Q9MK15</accession>
<dbReference type="Gene3D" id="3.90.1530.10">
    <property type="entry name" value="Conserved hypothetical protein from pyrococcus furiosus pfu- 392566-001, ParB domain"/>
    <property type="match status" value="1"/>
</dbReference>
<evidence type="ECO:0000259" key="2">
    <source>
        <dbReference type="SMART" id="SM00470"/>
    </source>
</evidence>
<dbReference type="AlphaFoldDB" id="A0A9Q9MK15"/>
<protein>
    <submittedName>
        <fullName evidence="3">ParB/RepB/Spo0J family partition protein</fullName>
    </submittedName>
</protein>
<gene>
    <name evidence="3" type="ORF">Daura_15840</name>
</gene>
<organism evidence="3 4">
    <name type="scientific">Dactylosporangium aurantiacum</name>
    <dbReference type="NCBI Taxonomy" id="35754"/>
    <lineage>
        <taxon>Bacteria</taxon>
        <taxon>Bacillati</taxon>
        <taxon>Actinomycetota</taxon>
        <taxon>Actinomycetes</taxon>
        <taxon>Micromonosporales</taxon>
        <taxon>Micromonosporaceae</taxon>
        <taxon>Dactylosporangium</taxon>
    </lineage>
</organism>
<dbReference type="SUPFAM" id="SSF110849">
    <property type="entry name" value="ParB/Sulfiredoxin"/>
    <property type="match status" value="1"/>
</dbReference>
<dbReference type="Proteomes" id="UP001058003">
    <property type="component" value="Chromosome"/>
</dbReference>
<dbReference type="SMART" id="SM00470">
    <property type="entry name" value="ParB"/>
    <property type="match status" value="1"/>
</dbReference>
<feature type="compositionally biased region" description="Basic and acidic residues" evidence="1">
    <location>
        <begin position="194"/>
        <end position="210"/>
    </location>
</feature>
<reference evidence="3" key="1">
    <citation type="submission" date="2021-04" db="EMBL/GenBank/DDBJ databases">
        <title>Dactylosporangium aurantiacum NRRL B-8018 full assembly.</title>
        <authorList>
            <person name="Hartkoorn R.C."/>
            <person name="Beaudoing E."/>
            <person name="Hot D."/>
        </authorList>
    </citation>
    <scope>NUCLEOTIDE SEQUENCE</scope>
    <source>
        <strain evidence="3">NRRL B-8018</strain>
    </source>
</reference>